<proteinExistence type="predicted"/>
<dbReference type="EMBL" id="AHHD01000249">
    <property type="protein sequence ID" value="EKG17383.1"/>
    <property type="molecule type" value="Genomic_DNA"/>
</dbReference>
<dbReference type="Proteomes" id="UP000007129">
    <property type="component" value="Unassembled WGS sequence"/>
</dbReference>
<dbReference type="AlphaFoldDB" id="K2RRP3"/>
<protein>
    <submittedName>
        <fullName evidence="2">Uncharacterized protein</fullName>
    </submittedName>
</protein>
<feature type="region of interest" description="Disordered" evidence="1">
    <location>
        <begin position="133"/>
        <end position="164"/>
    </location>
</feature>
<dbReference type="VEuPathDB" id="FungiDB:MPH_05451"/>
<feature type="compositionally biased region" description="Basic and acidic residues" evidence="1">
    <location>
        <begin position="148"/>
        <end position="157"/>
    </location>
</feature>
<comment type="caution">
    <text evidence="2">The sequence shown here is derived from an EMBL/GenBank/DDBJ whole genome shotgun (WGS) entry which is preliminary data.</text>
</comment>
<evidence type="ECO:0000256" key="1">
    <source>
        <dbReference type="SAM" id="MobiDB-lite"/>
    </source>
</evidence>
<reference evidence="2 3" key="1">
    <citation type="journal article" date="2012" name="BMC Genomics">
        <title>Tools to kill: Genome of one of the most destructive plant pathogenic fungi Macrophomina phaseolina.</title>
        <authorList>
            <person name="Islam M.S."/>
            <person name="Haque M.S."/>
            <person name="Islam M.M."/>
            <person name="Emdad E.M."/>
            <person name="Halim A."/>
            <person name="Hossen Q.M.M."/>
            <person name="Hossain M.Z."/>
            <person name="Ahmed B."/>
            <person name="Rahim S."/>
            <person name="Rahman M.S."/>
            <person name="Alam M.M."/>
            <person name="Hou S."/>
            <person name="Wan X."/>
            <person name="Saito J.A."/>
            <person name="Alam M."/>
        </authorList>
    </citation>
    <scope>NUCLEOTIDE SEQUENCE [LARGE SCALE GENOMIC DNA]</scope>
    <source>
        <strain evidence="2 3">MS6</strain>
    </source>
</reference>
<name>K2RRP3_MACPH</name>
<gene>
    <name evidence="2" type="ORF">MPH_05451</name>
</gene>
<dbReference type="InParanoid" id="K2RRP3"/>
<evidence type="ECO:0000313" key="2">
    <source>
        <dbReference type="EMBL" id="EKG17383.1"/>
    </source>
</evidence>
<organism evidence="2 3">
    <name type="scientific">Macrophomina phaseolina (strain MS6)</name>
    <name type="common">Charcoal rot fungus</name>
    <dbReference type="NCBI Taxonomy" id="1126212"/>
    <lineage>
        <taxon>Eukaryota</taxon>
        <taxon>Fungi</taxon>
        <taxon>Dikarya</taxon>
        <taxon>Ascomycota</taxon>
        <taxon>Pezizomycotina</taxon>
        <taxon>Dothideomycetes</taxon>
        <taxon>Dothideomycetes incertae sedis</taxon>
        <taxon>Botryosphaeriales</taxon>
        <taxon>Botryosphaeriaceae</taxon>
        <taxon>Macrophomina</taxon>
    </lineage>
</organism>
<dbReference type="HOGENOM" id="CLU_1619351_0_0_1"/>
<accession>K2RRP3</accession>
<evidence type="ECO:0000313" key="3">
    <source>
        <dbReference type="Proteomes" id="UP000007129"/>
    </source>
</evidence>
<sequence>MAEMNFCAKVLPGSADRWAAYRLRGGVADADTQPSWTPLYADSGRFGNFFEAPRSALRCLMLLTGTRPVQSPSRQPPPSVVKAMSAFHQPNRVVENAPCGPGRSRAQHARGMIGYVPLVPILLQRVSTQLHSIQNTSTSSWKGPAGVRGDRTEEASHEQFVLLN</sequence>